<keyword evidence="3" id="KW-1185">Reference proteome</keyword>
<organism evidence="2 3">
    <name type="scientific">Tahibacter harae</name>
    <dbReference type="NCBI Taxonomy" id="2963937"/>
    <lineage>
        <taxon>Bacteria</taxon>
        <taxon>Pseudomonadati</taxon>
        <taxon>Pseudomonadota</taxon>
        <taxon>Gammaproteobacteria</taxon>
        <taxon>Lysobacterales</taxon>
        <taxon>Rhodanobacteraceae</taxon>
        <taxon>Tahibacter</taxon>
    </lineage>
</organism>
<sequence length="66" mass="5831">MPMIAMGPRPPPRGAAADGAGADTAVCAGGADGDAAAGGTGAVPLPAAGALTLKRCDTAAAGAAGA</sequence>
<feature type="non-terminal residue" evidence="2">
    <location>
        <position position="66"/>
    </location>
</feature>
<proteinExistence type="predicted"/>
<dbReference type="Proteomes" id="UP001165498">
    <property type="component" value="Unassembled WGS sequence"/>
</dbReference>
<feature type="region of interest" description="Disordered" evidence="1">
    <location>
        <begin position="1"/>
        <end position="21"/>
    </location>
</feature>
<dbReference type="RefSeq" id="WP_255916902.1">
    <property type="nucleotide sequence ID" value="NZ_JANFQO010000056.1"/>
</dbReference>
<evidence type="ECO:0000256" key="1">
    <source>
        <dbReference type="SAM" id="MobiDB-lite"/>
    </source>
</evidence>
<evidence type="ECO:0000313" key="3">
    <source>
        <dbReference type="Proteomes" id="UP001165498"/>
    </source>
</evidence>
<name>A0ABT1QZJ5_9GAMM</name>
<accession>A0ABT1QZJ5</accession>
<comment type="caution">
    <text evidence="2">The sequence shown here is derived from an EMBL/GenBank/DDBJ whole genome shotgun (WGS) entry which is preliminary data.</text>
</comment>
<dbReference type="EMBL" id="JANFQO010000056">
    <property type="protein sequence ID" value="MCQ4167721.1"/>
    <property type="molecule type" value="Genomic_DNA"/>
</dbReference>
<reference evidence="2" key="1">
    <citation type="submission" date="2022-07" db="EMBL/GenBank/DDBJ databases">
        <title>Tahibacter sp., a new gammaproteobacterium isolated from the silt sample collected at pig farm.</title>
        <authorList>
            <person name="Chen H."/>
        </authorList>
    </citation>
    <scope>NUCLEOTIDE SEQUENCE</scope>
    <source>
        <strain evidence="2">P2K</strain>
    </source>
</reference>
<evidence type="ECO:0000313" key="2">
    <source>
        <dbReference type="EMBL" id="MCQ4167721.1"/>
    </source>
</evidence>
<gene>
    <name evidence="2" type="ORF">NM961_23710</name>
</gene>
<protein>
    <submittedName>
        <fullName evidence="2">Uncharacterized protein</fullName>
    </submittedName>
</protein>